<evidence type="ECO:0000256" key="3">
    <source>
        <dbReference type="ARBA" id="ARBA00023012"/>
    </source>
</evidence>
<evidence type="ECO:0000259" key="6">
    <source>
        <dbReference type="PROSITE" id="PS50109"/>
    </source>
</evidence>
<feature type="modified residue" description="4-aspartylphosphate" evidence="4">
    <location>
        <position position="64"/>
    </location>
</feature>
<dbReference type="SUPFAM" id="SSF55874">
    <property type="entry name" value="ATPase domain of HSP90 chaperone/DNA topoisomerase II/histidine kinase"/>
    <property type="match status" value="1"/>
</dbReference>
<dbReference type="Proteomes" id="UP000295293">
    <property type="component" value="Unassembled WGS sequence"/>
</dbReference>
<sequence>MEQGGNSSQAGPALPSILIIDDSLSALCTLEAFLCDEFTIWSAQDGAEALELAQRLRPDLILLDVVMPGLDGHEVCRRLKRSADTADIPVIFVTVRDEEANEIDGLQLGAVDFIAKPFSHAVVRQRVRTHIELKRHRDWLRDLPRALGMDLHDRHAQLMTGLLLQLDALRHALSDPPAAPALLGYVNRAAALARESMEQTRNTVRGLRAIAEGEESLAEAISRALAPVAEGTPLQVSVEQRGVPFPLPAASVHAMARVAEEAASNAARHGAASALQVSLVYSAEAIDMTVRDDGCGFDLQAFDSGRHGGLGLRGMNERVAALGGTFGIRSEPQGGTVVSARLPRPQTRSGNA</sequence>
<keyword evidence="2 8" id="KW-0418">Kinase</keyword>
<evidence type="ECO:0000256" key="1">
    <source>
        <dbReference type="ARBA" id="ARBA00022679"/>
    </source>
</evidence>
<dbReference type="InterPro" id="IPR001789">
    <property type="entry name" value="Sig_transdc_resp-reg_receiver"/>
</dbReference>
<evidence type="ECO:0000259" key="7">
    <source>
        <dbReference type="PROSITE" id="PS50110"/>
    </source>
</evidence>
<comment type="caution">
    <text evidence="8">The sequence shown here is derived from an EMBL/GenBank/DDBJ whole genome shotgun (WGS) entry which is preliminary data.</text>
</comment>
<evidence type="ECO:0000313" key="8">
    <source>
        <dbReference type="EMBL" id="TDR41997.1"/>
    </source>
</evidence>
<dbReference type="SMART" id="SM00448">
    <property type="entry name" value="REC"/>
    <property type="match status" value="1"/>
</dbReference>
<dbReference type="InterPro" id="IPR005467">
    <property type="entry name" value="His_kinase_dom"/>
</dbReference>
<gene>
    <name evidence="8" type="ORF">DFR29_10953</name>
</gene>
<dbReference type="InterPro" id="IPR050482">
    <property type="entry name" value="Sensor_HK_TwoCompSys"/>
</dbReference>
<evidence type="ECO:0000256" key="4">
    <source>
        <dbReference type="PROSITE-ProRule" id="PRU00169"/>
    </source>
</evidence>
<organism evidence="8 9">
    <name type="scientific">Tahibacter aquaticus</name>
    <dbReference type="NCBI Taxonomy" id="520092"/>
    <lineage>
        <taxon>Bacteria</taxon>
        <taxon>Pseudomonadati</taxon>
        <taxon>Pseudomonadota</taxon>
        <taxon>Gammaproteobacteria</taxon>
        <taxon>Lysobacterales</taxon>
        <taxon>Rhodanobacteraceae</taxon>
        <taxon>Tahibacter</taxon>
    </lineage>
</organism>
<dbReference type="Gene3D" id="3.30.565.10">
    <property type="entry name" value="Histidine kinase-like ATPase, C-terminal domain"/>
    <property type="match status" value="1"/>
</dbReference>
<dbReference type="InterPro" id="IPR003594">
    <property type="entry name" value="HATPase_dom"/>
</dbReference>
<name>A0A4R6YUI4_9GAMM</name>
<dbReference type="PROSITE" id="PS50109">
    <property type="entry name" value="HIS_KIN"/>
    <property type="match status" value="1"/>
</dbReference>
<feature type="domain" description="Response regulatory" evidence="7">
    <location>
        <begin position="16"/>
        <end position="131"/>
    </location>
</feature>
<dbReference type="Gene3D" id="3.40.50.2300">
    <property type="match status" value="1"/>
</dbReference>
<dbReference type="GO" id="GO:0016020">
    <property type="term" value="C:membrane"/>
    <property type="evidence" value="ECO:0007669"/>
    <property type="project" value="InterPro"/>
</dbReference>
<dbReference type="OrthoDB" id="9803824at2"/>
<dbReference type="GO" id="GO:0000155">
    <property type="term" value="F:phosphorelay sensor kinase activity"/>
    <property type="evidence" value="ECO:0007669"/>
    <property type="project" value="InterPro"/>
</dbReference>
<protein>
    <submittedName>
        <fullName evidence="8">Histidine kinase/DNA gyrase B/HSP90-like ATPase</fullName>
    </submittedName>
</protein>
<keyword evidence="4" id="KW-0597">Phosphoprotein</keyword>
<dbReference type="Pfam" id="PF07730">
    <property type="entry name" value="HisKA_3"/>
    <property type="match status" value="1"/>
</dbReference>
<dbReference type="InterPro" id="IPR036890">
    <property type="entry name" value="HATPase_C_sf"/>
</dbReference>
<dbReference type="PROSITE" id="PS50110">
    <property type="entry name" value="RESPONSE_REGULATORY"/>
    <property type="match status" value="1"/>
</dbReference>
<evidence type="ECO:0000313" key="9">
    <source>
        <dbReference type="Proteomes" id="UP000295293"/>
    </source>
</evidence>
<keyword evidence="1" id="KW-0808">Transferase</keyword>
<dbReference type="Pfam" id="PF02518">
    <property type="entry name" value="HATPase_c"/>
    <property type="match status" value="1"/>
</dbReference>
<dbReference type="EMBL" id="SNZH01000009">
    <property type="protein sequence ID" value="TDR41997.1"/>
    <property type="molecule type" value="Genomic_DNA"/>
</dbReference>
<keyword evidence="9" id="KW-1185">Reference proteome</keyword>
<dbReference type="SUPFAM" id="SSF52172">
    <property type="entry name" value="CheY-like"/>
    <property type="match status" value="1"/>
</dbReference>
<accession>A0A4R6YUI4</accession>
<dbReference type="GO" id="GO:0046983">
    <property type="term" value="F:protein dimerization activity"/>
    <property type="evidence" value="ECO:0007669"/>
    <property type="project" value="InterPro"/>
</dbReference>
<dbReference type="RefSeq" id="WP_133819492.1">
    <property type="nucleotide sequence ID" value="NZ_SNZH01000009.1"/>
</dbReference>
<dbReference type="Gene3D" id="1.20.5.1930">
    <property type="match status" value="1"/>
</dbReference>
<evidence type="ECO:0000256" key="2">
    <source>
        <dbReference type="ARBA" id="ARBA00022777"/>
    </source>
</evidence>
<dbReference type="AlphaFoldDB" id="A0A4R6YUI4"/>
<dbReference type="InterPro" id="IPR011712">
    <property type="entry name" value="Sig_transdc_His_kin_sub3_dim/P"/>
</dbReference>
<dbReference type="InterPro" id="IPR011006">
    <property type="entry name" value="CheY-like_superfamily"/>
</dbReference>
<feature type="region of interest" description="Disordered" evidence="5">
    <location>
        <begin position="332"/>
        <end position="352"/>
    </location>
</feature>
<dbReference type="Pfam" id="PF00072">
    <property type="entry name" value="Response_reg"/>
    <property type="match status" value="1"/>
</dbReference>
<proteinExistence type="predicted"/>
<dbReference type="PANTHER" id="PTHR24421">
    <property type="entry name" value="NITRATE/NITRITE SENSOR PROTEIN NARX-RELATED"/>
    <property type="match status" value="1"/>
</dbReference>
<reference evidence="8 9" key="1">
    <citation type="submission" date="2019-03" db="EMBL/GenBank/DDBJ databases">
        <title>Genomic Encyclopedia of Type Strains, Phase IV (KMG-IV): sequencing the most valuable type-strain genomes for metagenomic binning, comparative biology and taxonomic classification.</title>
        <authorList>
            <person name="Goeker M."/>
        </authorList>
    </citation>
    <scope>NUCLEOTIDE SEQUENCE [LARGE SCALE GENOMIC DNA]</scope>
    <source>
        <strain evidence="8 9">DSM 21667</strain>
    </source>
</reference>
<dbReference type="CDD" id="cd16917">
    <property type="entry name" value="HATPase_UhpB-NarQ-NarX-like"/>
    <property type="match status" value="1"/>
</dbReference>
<keyword evidence="3" id="KW-0902">Two-component regulatory system</keyword>
<feature type="domain" description="Histidine kinase" evidence="6">
    <location>
        <begin position="255"/>
        <end position="346"/>
    </location>
</feature>
<evidence type="ECO:0000256" key="5">
    <source>
        <dbReference type="SAM" id="MobiDB-lite"/>
    </source>
</evidence>
<dbReference type="SMART" id="SM00387">
    <property type="entry name" value="HATPase_c"/>
    <property type="match status" value="1"/>
</dbReference>
<dbReference type="PANTHER" id="PTHR24421:SF62">
    <property type="entry name" value="SENSORY TRANSDUCTION HISTIDINE KINASE"/>
    <property type="match status" value="1"/>
</dbReference>